<dbReference type="SMART" id="SM00249">
    <property type="entry name" value="PHD"/>
    <property type="match status" value="1"/>
</dbReference>
<evidence type="ECO:0000256" key="5">
    <source>
        <dbReference type="SAM" id="Coils"/>
    </source>
</evidence>
<keyword evidence="2 4" id="KW-0863">Zinc-finger</keyword>
<dbReference type="InterPro" id="IPR011011">
    <property type="entry name" value="Znf_FYVE_PHD"/>
</dbReference>
<dbReference type="Proteomes" id="UP000507470">
    <property type="component" value="Unassembled WGS sequence"/>
</dbReference>
<feature type="region of interest" description="Disordered" evidence="6">
    <location>
        <begin position="125"/>
        <end position="169"/>
    </location>
</feature>
<feature type="domain" description="PHD-type" evidence="7">
    <location>
        <begin position="175"/>
        <end position="230"/>
    </location>
</feature>
<accession>A0A6J8AYK2</accession>
<dbReference type="Pfam" id="PF00628">
    <property type="entry name" value="PHD"/>
    <property type="match status" value="1"/>
</dbReference>
<evidence type="ECO:0000256" key="1">
    <source>
        <dbReference type="ARBA" id="ARBA00022723"/>
    </source>
</evidence>
<dbReference type="GO" id="GO:0008270">
    <property type="term" value="F:zinc ion binding"/>
    <property type="evidence" value="ECO:0007669"/>
    <property type="project" value="UniProtKB-KW"/>
</dbReference>
<dbReference type="Gene3D" id="3.40.970.10">
    <property type="entry name" value="Ribonuclease H1, N-terminal domain"/>
    <property type="match status" value="1"/>
</dbReference>
<evidence type="ECO:0000256" key="2">
    <source>
        <dbReference type="ARBA" id="ARBA00022771"/>
    </source>
</evidence>
<feature type="compositionally biased region" description="Polar residues" evidence="6">
    <location>
        <begin position="155"/>
        <end position="169"/>
    </location>
</feature>
<dbReference type="PROSITE" id="PS01359">
    <property type="entry name" value="ZF_PHD_1"/>
    <property type="match status" value="1"/>
</dbReference>
<dbReference type="PROSITE" id="PS50016">
    <property type="entry name" value="ZF_PHD_2"/>
    <property type="match status" value="1"/>
</dbReference>
<dbReference type="InterPro" id="IPR001965">
    <property type="entry name" value="Znf_PHD"/>
</dbReference>
<feature type="compositionally biased region" description="Polar residues" evidence="6">
    <location>
        <begin position="87"/>
        <end position="96"/>
    </location>
</feature>
<dbReference type="OrthoDB" id="6208685at2759"/>
<gene>
    <name evidence="8" type="ORF">MCOR_12990</name>
</gene>
<dbReference type="SUPFAM" id="SSF55658">
    <property type="entry name" value="L9 N-domain-like"/>
    <property type="match status" value="1"/>
</dbReference>
<keyword evidence="1" id="KW-0479">Metal-binding</keyword>
<dbReference type="EMBL" id="CACVKT020002176">
    <property type="protein sequence ID" value="CAC5376277.1"/>
    <property type="molecule type" value="Genomic_DNA"/>
</dbReference>
<evidence type="ECO:0000256" key="3">
    <source>
        <dbReference type="ARBA" id="ARBA00022833"/>
    </source>
</evidence>
<proteinExistence type="predicted"/>
<evidence type="ECO:0000313" key="9">
    <source>
        <dbReference type="Proteomes" id="UP000507470"/>
    </source>
</evidence>
<sequence length="513" mass="58196">MSRRNKKPNFYAVCKGENLNNNYEYGIFTQWADCSRHVTGVKGAIYQGCQTLEAAKTLLIDAGLSPILIFNNGDWVTIDVYENSNCSNDVNPNGNDQEPRGGQLQNDNDPSFVYDSDMNEFVDCPESDNEAKANKHTDNDETAAKSIIDIENNNDKNVTPLNTESNKESQLNTNNTECTLCSNINNEFMLQCNTCKGWVHYGCTGLPGYELAKYIRHKTKKYSCKFCTMKDPKLKLCVEDIPLQPDNSALFESVKNLIKTEVSKYQTSFEKNVVNLVENVVGNVTLLSDKINTVNQILTETKTYVQKAKSEYKPNNNINENVKMDELVMLISSIQNKEDQSKIISSLEENINDLKLTINTMKHENLLSETTLKSLYEAEKKSNATYKEQTDKHIKFLTNELENKESLSEQTLKQQSESTKKNEILQKEIDCAKEELSSLKIHIAEHQQNFDTDSWSKINPTSKQKDKKPQVLLIGTSNISKIDPEKLSSKYETTKETALKFNEAEQVIQKLGT</sequence>
<evidence type="ECO:0000313" key="8">
    <source>
        <dbReference type="EMBL" id="CAC5376277.1"/>
    </source>
</evidence>
<feature type="compositionally biased region" description="Basic and acidic residues" evidence="6">
    <location>
        <begin position="129"/>
        <end position="143"/>
    </location>
</feature>
<evidence type="ECO:0000256" key="6">
    <source>
        <dbReference type="SAM" id="MobiDB-lite"/>
    </source>
</evidence>
<organism evidence="8 9">
    <name type="scientific">Mytilus coruscus</name>
    <name type="common">Sea mussel</name>
    <dbReference type="NCBI Taxonomy" id="42192"/>
    <lineage>
        <taxon>Eukaryota</taxon>
        <taxon>Metazoa</taxon>
        <taxon>Spiralia</taxon>
        <taxon>Lophotrochozoa</taxon>
        <taxon>Mollusca</taxon>
        <taxon>Bivalvia</taxon>
        <taxon>Autobranchia</taxon>
        <taxon>Pteriomorphia</taxon>
        <taxon>Mytilida</taxon>
        <taxon>Mytiloidea</taxon>
        <taxon>Mytilidae</taxon>
        <taxon>Mytilinae</taxon>
        <taxon>Mytilus</taxon>
    </lineage>
</organism>
<keyword evidence="9" id="KW-1185">Reference proteome</keyword>
<dbReference type="InterPro" id="IPR009027">
    <property type="entry name" value="Ribosomal_bL9/RNase_H1_N"/>
</dbReference>
<dbReference type="InterPro" id="IPR013083">
    <property type="entry name" value="Znf_RING/FYVE/PHD"/>
</dbReference>
<feature type="region of interest" description="Disordered" evidence="6">
    <location>
        <begin position="87"/>
        <end position="112"/>
    </location>
</feature>
<keyword evidence="3" id="KW-0862">Zinc</keyword>
<dbReference type="AlphaFoldDB" id="A0A6J8AYK2"/>
<dbReference type="InterPro" id="IPR037056">
    <property type="entry name" value="RNase_H1_N_sf"/>
</dbReference>
<protein>
    <recommendedName>
        <fullName evidence="7">PHD-type domain-containing protein</fullName>
    </recommendedName>
</protein>
<feature type="coiled-coil region" evidence="5">
    <location>
        <begin position="337"/>
        <end position="449"/>
    </location>
</feature>
<evidence type="ECO:0000256" key="4">
    <source>
        <dbReference type="PROSITE-ProRule" id="PRU00146"/>
    </source>
</evidence>
<dbReference type="Pfam" id="PF01693">
    <property type="entry name" value="Cauli_VI"/>
    <property type="match status" value="1"/>
</dbReference>
<dbReference type="InterPro" id="IPR019786">
    <property type="entry name" value="Zinc_finger_PHD-type_CS"/>
</dbReference>
<dbReference type="Gene3D" id="3.30.40.10">
    <property type="entry name" value="Zinc/RING finger domain, C3HC4 (zinc finger)"/>
    <property type="match status" value="1"/>
</dbReference>
<keyword evidence="5" id="KW-0175">Coiled coil</keyword>
<dbReference type="InterPro" id="IPR011320">
    <property type="entry name" value="RNase_H1_N"/>
</dbReference>
<evidence type="ECO:0000259" key="7">
    <source>
        <dbReference type="PROSITE" id="PS50016"/>
    </source>
</evidence>
<dbReference type="InterPro" id="IPR019787">
    <property type="entry name" value="Znf_PHD-finger"/>
</dbReference>
<dbReference type="SUPFAM" id="SSF57903">
    <property type="entry name" value="FYVE/PHD zinc finger"/>
    <property type="match status" value="1"/>
</dbReference>
<reference evidence="8 9" key="1">
    <citation type="submission" date="2020-06" db="EMBL/GenBank/DDBJ databases">
        <authorList>
            <person name="Li R."/>
            <person name="Bekaert M."/>
        </authorList>
    </citation>
    <scope>NUCLEOTIDE SEQUENCE [LARGE SCALE GENOMIC DNA]</scope>
    <source>
        <strain evidence="9">wild</strain>
    </source>
</reference>
<name>A0A6J8AYK2_MYTCO</name>